<organism evidence="2 3">
    <name type="scientific">Siminovitchia terrae</name>
    <name type="common">Bacillus terrae</name>
    <dbReference type="NCBI Taxonomy" id="1914933"/>
    <lineage>
        <taxon>Bacteria</taxon>
        <taxon>Bacillati</taxon>
        <taxon>Bacillota</taxon>
        <taxon>Bacilli</taxon>
        <taxon>Bacillales</taxon>
        <taxon>Bacillaceae</taxon>
        <taxon>Siminovitchia</taxon>
    </lineage>
</organism>
<dbReference type="PANTHER" id="PTHR13774">
    <property type="entry name" value="PHENAZINE BIOSYNTHESIS PROTEIN"/>
    <property type="match status" value="1"/>
</dbReference>
<dbReference type="GO" id="GO:0005737">
    <property type="term" value="C:cytoplasm"/>
    <property type="evidence" value="ECO:0007669"/>
    <property type="project" value="TreeGrafter"/>
</dbReference>
<dbReference type="InterPro" id="IPR003719">
    <property type="entry name" value="Phenazine_PhzF-like"/>
</dbReference>
<proteinExistence type="predicted"/>
<reference evidence="2 3" key="1">
    <citation type="submission" date="2018-12" db="EMBL/GenBank/DDBJ databases">
        <authorList>
            <person name="Sun L."/>
            <person name="Chen Z."/>
        </authorList>
    </citation>
    <scope>NUCLEOTIDE SEQUENCE [LARGE SCALE GENOMIC DNA]</scope>
    <source>
        <strain evidence="2 3">LMG 29736</strain>
    </source>
</reference>
<dbReference type="PIRSF" id="PIRSF016184">
    <property type="entry name" value="PhzC_PhzF"/>
    <property type="match status" value="1"/>
</dbReference>
<dbReference type="Gene3D" id="3.10.310.10">
    <property type="entry name" value="Diaminopimelate Epimerase, Chain A, domain 1"/>
    <property type="match status" value="2"/>
</dbReference>
<evidence type="ECO:0000256" key="1">
    <source>
        <dbReference type="PIRSR" id="PIRSR016184-1"/>
    </source>
</evidence>
<sequence length="289" mass="32449">MKMKFYIVDVFAKNKYEGNQLAVCLPDENIEQEEMQAIAKETNFSETTFIMSGLQENGGYDVKIFTPDSEIPFAGHPTIGTAFIIQQLFEDHKAAEIKLNLKVGQVPVVFENQYAWMTQNQPVFGTEIDVETIAKSLQIDIEDINNDYPVQVVSTGLPSIIVNLKTLDAVNRCKVNHQVYDEMLEKIGDANLFVFTEETIHPENDLHARVFMFTSGHLEDPATGSANGNLAGYLLKHNFFNKNNISYSVEQGYSIGRPSLLKIKAKKNDDNFLIQVGGSIFVIAEGKWL</sequence>
<feature type="active site" evidence="1">
    <location>
        <position position="46"/>
    </location>
</feature>
<dbReference type="Pfam" id="PF02567">
    <property type="entry name" value="PhzC-PhzF"/>
    <property type="match status" value="1"/>
</dbReference>
<protein>
    <submittedName>
        <fullName evidence="2">PhzF family phenazine biosynthesis protein</fullName>
    </submittedName>
</protein>
<accession>A0A429X7E3</accession>
<dbReference type="EMBL" id="QYTW02000011">
    <property type="protein sequence ID" value="RST59358.1"/>
    <property type="molecule type" value="Genomic_DNA"/>
</dbReference>
<dbReference type="GO" id="GO:0016853">
    <property type="term" value="F:isomerase activity"/>
    <property type="evidence" value="ECO:0007669"/>
    <property type="project" value="TreeGrafter"/>
</dbReference>
<dbReference type="OrthoDB" id="9788221at2"/>
<comment type="caution">
    <text evidence="2">The sequence shown here is derived from an EMBL/GenBank/DDBJ whole genome shotgun (WGS) entry which is preliminary data.</text>
</comment>
<dbReference type="PANTHER" id="PTHR13774:SF32">
    <property type="entry name" value="ANTISENSE-ENHANCING SEQUENCE 1"/>
    <property type="match status" value="1"/>
</dbReference>
<dbReference type="SUPFAM" id="SSF54506">
    <property type="entry name" value="Diaminopimelate epimerase-like"/>
    <property type="match status" value="1"/>
</dbReference>
<evidence type="ECO:0000313" key="3">
    <source>
        <dbReference type="Proteomes" id="UP000287296"/>
    </source>
</evidence>
<name>A0A429X7E3_SIMTE</name>
<dbReference type="NCBIfam" id="TIGR00654">
    <property type="entry name" value="PhzF_family"/>
    <property type="match status" value="1"/>
</dbReference>
<dbReference type="AlphaFoldDB" id="A0A429X7E3"/>
<dbReference type="Proteomes" id="UP000287296">
    <property type="component" value="Unassembled WGS sequence"/>
</dbReference>
<gene>
    <name evidence="2" type="ORF">D5F11_012240</name>
</gene>
<evidence type="ECO:0000313" key="2">
    <source>
        <dbReference type="EMBL" id="RST59358.1"/>
    </source>
</evidence>